<organism evidence="2 3">
    <name type="scientific">Fusarium oxysporum NRRL 32931</name>
    <dbReference type="NCBI Taxonomy" id="660029"/>
    <lineage>
        <taxon>Eukaryota</taxon>
        <taxon>Fungi</taxon>
        <taxon>Dikarya</taxon>
        <taxon>Ascomycota</taxon>
        <taxon>Pezizomycotina</taxon>
        <taxon>Sordariomycetes</taxon>
        <taxon>Hypocreomycetidae</taxon>
        <taxon>Hypocreales</taxon>
        <taxon>Nectriaceae</taxon>
        <taxon>Fusarium</taxon>
        <taxon>Fusarium oxysporum species complex</taxon>
    </lineage>
</organism>
<feature type="chain" id="PRO_5004921770" evidence="1">
    <location>
        <begin position="17"/>
        <end position="94"/>
    </location>
</feature>
<reference evidence="2 3" key="1">
    <citation type="submission" date="2011-06" db="EMBL/GenBank/DDBJ databases">
        <title>The Genome Sequence of Fusarium oxysporum FOSC 3-a.</title>
        <authorList>
            <consortium name="The Broad Institute Genome Sequencing Platform"/>
            <person name="Ma L.-J."/>
            <person name="Gale L.R."/>
            <person name="Schwartz D.C."/>
            <person name="Zhou S."/>
            <person name="Corby-Kistler H."/>
            <person name="Young S.K."/>
            <person name="Zeng Q."/>
            <person name="Gargeya S."/>
            <person name="Fitzgerald M."/>
            <person name="Haas B."/>
            <person name="Abouelleil A."/>
            <person name="Alvarado L."/>
            <person name="Arachchi H.M."/>
            <person name="Berlin A."/>
            <person name="Brown A."/>
            <person name="Chapman S.B."/>
            <person name="Chen Z."/>
            <person name="Dunbar C."/>
            <person name="Freedman E."/>
            <person name="Gearin G."/>
            <person name="Gellesch M."/>
            <person name="Goldberg J."/>
            <person name="Griggs A."/>
            <person name="Gujja S."/>
            <person name="Heiman D."/>
            <person name="Howarth C."/>
            <person name="Larson L."/>
            <person name="Lui A."/>
            <person name="MacDonald P.J.P."/>
            <person name="Mehta T."/>
            <person name="Montmayeur A."/>
            <person name="Murphy C."/>
            <person name="Neiman D."/>
            <person name="Pearson M."/>
            <person name="Priest M."/>
            <person name="Roberts A."/>
            <person name="Saif S."/>
            <person name="Shea T."/>
            <person name="Shenoy N."/>
            <person name="Sisk P."/>
            <person name="Stolte C."/>
            <person name="Sykes S."/>
            <person name="Wortman J."/>
            <person name="Nusbaum C."/>
            <person name="Birren B."/>
        </authorList>
    </citation>
    <scope>NUCLEOTIDE SEQUENCE [LARGE SCALE GENOMIC DNA]</scope>
    <source>
        <strain evidence="3">FOSC 3-a</strain>
    </source>
</reference>
<dbReference type="AlphaFoldDB" id="W9I9P4"/>
<dbReference type="HOGENOM" id="CLU_163508_0_0_1"/>
<keyword evidence="1" id="KW-0732">Signal</keyword>
<name>W9I9P4_FUSOX</name>
<evidence type="ECO:0000313" key="3">
    <source>
        <dbReference type="Proteomes" id="UP000030753"/>
    </source>
</evidence>
<sequence length="94" mass="9959">MHSAWTLITLLFTSSALTVLCGKYNAPREAGENDNCLGGSYNDCVARNNQLCTGECAGQPAGGAGDHANTGCTTRNQQYRAGYCMKISNCDDCI</sequence>
<evidence type="ECO:0000256" key="1">
    <source>
        <dbReference type="SAM" id="SignalP"/>
    </source>
</evidence>
<accession>W9I9P4</accession>
<protein>
    <submittedName>
        <fullName evidence="2">Uncharacterized protein</fullName>
    </submittedName>
</protein>
<feature type="signal peptide" evidence="1">
    <location>
        <begin position="1"/>
        <end position="16"/>
    </location>
</feature>
<dbReference type="OrthoDB" id="5287146at2759"/>
<proteinExistence type="predicted"/>
<dbReference type="Proteomes" id="UP000030753">
    <property type="component" value="Unassembled WGS sequence"/>
</dbReference>
<dbReference type="EMBL" id="JH717843">
    <property type="protein sequence ID" value="EWY89995.1"/>
    <property type="molecule type" value="Genomic_DNA"/>
</dbReference>
<evidence type="ECO:0000313" key="2">
    <source>
        <dbReference type="EMBL" id="EWY89995.1"/>
    </source>
</evidence>
<gene>
    <name evidence="2" type="ORF">FOYG_07633</name>
</gene>